<sequence length="204" mass="23252">MPLGFMKTMIRPSPHDKTPTDLSNWSHNITQNYPDNAFVATSVNFGPHTISIPHYDHANLAWGLCAIFAWKLQLRHKWPPHPLGAKAHHLLPAQMHHHPPSALIKHANMTVAADNHWYSVVQYSTSRLFCFVDNGFMTDGKWFEQATDKQKAKREAKRHVRVKEGIARLSTIAELMAENNTMASYVSNYNPIVPDSHMLTCYTQ</sequence>
<reference evidence="1 2" key="1">
    <citation type="submission" date="2020-01" db="EMBL/GenBank/DDBJ databases">
        <authorList>
            <person name="Gupta K D."/>
        </authorList>
    </citation>
    <scope>NUCLEOTIDE SEQUENCE [LARGE SCALE GENOMIC DNA]</scope>
</reference>
<dbReference type="OrthoDB" id="3202607at2759"/>
<proteinExistence type="predicted"/>
<organism evidence="1 2">
    <name type="scientific">Cyclocybe aegerita</name>
    <name type="common">Black poplar mushroom</name>
    <name type="synonym">Agrocybe aegerita</name>
    <dbReference type="NCBI Taxonomy" id="1973307"/>
    <lineage>
        <taxon>Eukaryota</taxon>
        <taxon>Fungi</taxon>
        <taxon>Dikarya</taxon>
        <taxon>Basidiomycota</taxon>
        <taxon>Agaricomycotina</taxon>
        <taxon>Agaricomycetes</taxon>
        <taxon>Agaricomycetidae</taxon>
        <taxon>Agaricales</taxon>
        <taxon>Agaricineae</taxon>
        <taxon>Bolbitiaceae</taxon>
        <taxon>Cyclocybe</taxon>
    </lineage>
</organism>
<dbReference type="AlphaFoldDB" id="A0A8S0W346"/>
<keyword evidence="2" id="KW-1185">Reference proteome</keyword>
<name>A0A8S0W346_CYCAE</name>
<gene>
    <name evidence="1" type="ORF">AAE3_LOCUS10463</name>
</gene>
<accession>A0A8S0W346</accession>
<evidence type="ECO:0000313" key="2">
    <source>
        <dbReference type="Proteomes" id="UP000467700"/>
    </source>
</evidence>
<evidence type="ECO:0000313" key="1">
    <source>
        <dbReference type="EMBL" id="CAA7268275.1"/>
    </source>
</evidence>
<dbReference type="EMBL" id="CACVBS010000067">
    <property type="protein sequence ID" value="CAA7268275.1"/>
    <property type="molecule type" value="Genomic_DNA"/>
</dbReference>
<comment type="caution">
    <text evidence="1">The sequence shown here is derived from an EMBL/GenBank/DDBJ whole genome shotgun (WGS) entry which is preliminary data.</text>
</comment>
<protein>
    <submittedName>
        <fullName evidence="1">Uncharacterized protein</fullName>
    </submittedName>
</protein>
<dbReference type="Proteomes" id="UP000467700">
    <property type="component" value="Unassembled WGS sequence"/>
</dbReference>